<protein>
    <submittedName>
        <fullName evidence="1">CLUMA_CG000748, isoform A</fullName>
    </submittedName>
</protein>
<dbReference type="Pfam" id="PF06784">
    <property type="entry name" value="UPF0240"/>
    <property type="match status" value="1"/>
</dbReference>
<organism evidence="1 2">
    <name type="scientific">Clunio marinus</name>
    <dbReference type="NCBI Taxonomy" id="568069"/>
    <lineage>
        <taxon>Eukaryota</taxon>
        <taxon>Metazoa</taxon>
        <taxon>Ecdysozoa</taxon>
        <taxon>Arthropoda</taxon>
        <taxon>Hexapoda</taxon>
        <taxon>Insecta</taxon>
        <taxon>Pterygota</taxon>
        <taxon>Neoptera</taxon>
        <taxon>Endopterygota</taxon>
        <taxon>Diptera</taxon>
        <taxon>Nematocera</taxon>
        <taxon>Chironomoidea</taxon>
        <taxon>Chironomidae</taxon>
        <taxon>Clunio</taxon>
    </lineage>
</organism>
<proteinExistence type="predicted"/>
<dbReference type="InterPro" id="IPR009622">
    <property type="entry name" value="NDUFAF4"/>
</dbReference>
<gene>
    <name evidence="1" type="ORF">CLUMA_CG000748</name>
</gene>
<dbReference type="Proteomes" id="UP000183832">
    <property type="component" value="Unassembled WGS sequence"/>
</dbReference>
<evidence type="ECO:0000313" key="1">
    <source>
        <dbReference type="EMBL" id="CRK86927.1"/>
    </source>
</evidence>
<dbReference type="PANTHER" id="PTHR13338:SF4">
    <property type="entry name" value="NADH DEHYDROGENASE [UBIQUINONE] 1 ALPHA SUBCOMPLEX ASSEMBLY FACTOR 4"/>
    <property type="match status" value="1"/>
</dbReference>
<dbReference type="STRING" id="568069.A0A1J1HG16"/>
<dbReference type="PANTHER" id="PTHR13338">
    <property type="entry name" value="UPF0240 PROTEIN"/>
    <property type="match status" value="1"/>
</dbReference>
<name>A0A1J1HG16_9DIPT</name>
<dbReference type="AlphaFoldDB" id="A0A1J1HG16"/>
<evidence type="ECO:0000313" key="2">
    <source>
        <dbReference type="Proteomes" id="UP000183832"/>
    </source>
</evidence>
<dbReference type="GO" id="GO:0032981">
    <property type="term" value="P:mitochondrial respiratory chain complex I assembly"/>
    <property type="evidence" value="ECO:0007669"/>
    <property type="project" value="InterPro"/>
</dbReference>
<keyword evidence="2" id="KW-1185">Reference proteome</keyword>
<accession>A0A1J1HG16</accession>
<reference evidence="1 2" key="1">
    <citation type="submission" date="2015-04" db="EMBL/GenBank/DDBJ databases">
        <authorList>
            <person name="Syromyatnikov M.Y."/>
            <person name="Popov V.N."/>
        </authorList>
    </citation>
    <scope>NUCLEOTIDE SEQUENCE [LARGE SCALE GENOMIC DNA]</scope>
</reference>
<sequence>MGKVLSIAVGKAKRFNVENRAQRVISQEKPTPAPKYDANVKDLQRILEQHPEIVDEVNRKSAELDDRLKKVFVTSSEYVDQRRIINPEKPLPVNRKYVEDFEFGFKEPEPEKVALGKCTLRQAIQFLSDHQLDGGKWTAEKIAQEFKLKQDNVQNILDHFHMFNIHISKKEGKAKKYLLDDYRERSGKIDETLKGTRKF</sequence>
<dbReference type="EMBL" id="CVRI01000002">
    <property type="protein sequence ID" value="CRK86927.1"/>
    <property type="molecule type" value="Genomic_DNA"/>
</dbReference>
<dbReference type="OrthoDB" id="2434756at2759"/>
<dbReference type="GO" id="GO:0005739">
    <property type="term" value="C:mitochondrion"/>
    <property type="evidence" value="ECO:0007669"/>
    <property type="project" value="TreeGrafter"/>
</dbReference>